<accession>A0AAW1L9Y4</accession>
<name>A0AAW1L9Y4_POPJA</name>
<dbReference type="EMBL" id="JASPKY010000126">
    <property type="protein sequence ID" value="KAK9731820.1"/>
    <property type="molecule type" value="Genomic_DNA"/>
</dbReference>
<evidence type="ECO:0000313" key="2">
    <source>
        <dbReference type="EMBL" id="KAK9731820.1"/>
    </source>
</evidence>
<comment type="caution">
    <text evidence="2">The sequence shown here is derived from an EMBL/GenBank/DDBJ whole genome shotgun (WGS) entry which is preliminary data.</text>
</comment>
<reference evidence="2 3" key="1">
    <citation type="journal article" date="2024" name="BMC Genomics">
        <title>De novo assembly and annotation of Popillia japonica's genome with initial clues to its potential as an invasive pest.</title>
        <authorList>
            <person name="Cucini C."/>
            <person name="Boschi S."/>
            <person name="Funari R."/>
            <person name="Cardaioli E."/>
            <person name="Iannotti N."/>
            <person name="Marturano G."/>
            <person name="Paoli F."/>
            <person name="Bruttini M."/>
            <person name="Carapelli A."/>
            <person name="Frati F."/>
            <person name="Nardi F."/>
        </authorList>
    </citation>
    <scope>NUCLEOTIDE SEQUENCE [LARGE SCALE GENOMIC DNA]</scope>
    <source>
        <strain evidence="2">DMR45628</strain>
    </source>
</reference>
<evidence type="ECO:0000313" key="3">
    <source>
        <dbReference type="Proteomes" id="UP001458880"/>
    </source>
</evidence>
<organism evidence="2 3">
    <name type="scientific">Popillia japonica</name>
    <name type="common">Japanese beetle</name>
    <dbReference type="NCBI Taxonomy" id="7064"/>
    <lineage>
        <taxon>Eukaryota</taxon>
        <taxon>Metazoa</taxon>
        <taxon>Ecdysozoa</taxon>
        <taxon>Arthropoda</taxon>
        <taxon>Hexapoda</taxon>
        <taxon>Insecta</taxon>
        <taxon>Pterygota</taxon>
        <taxon>Neoptera</taxon>
        <taxon>Endopterygota</taxon>
        <taxon>Coleoptera</taxon>
        <taxon>Polyphaga</taxon>
        <taxon>Scarabaeiformia</taxon>
        <taxon>Scarabaeidae</taxon>
        <taxon>Rutelinae</taxon>
        <taxon>Popillia</taxon>
    </lineage>
</organism>
<proteinExistence type="predicted"/>
<sequence>MVSCNLRRDDNVSPSMHVSVTCLNGEAQTQCHTTRSAMFCHTVSYMRIASVLICSPNVTRYEHNIDSYEAEQVRLQRLWEECKSNEDLNNDFGDVYLSDEYKPSECEEQSSDDEEYKVPKKRYKTKEPIEDIVNEPCSSASQRQDVGMTEVEKANASDVIAQYVDDEDNQNDDEEGSADDATSGIKWISVDGSSLKQFNFTEHNV</sequence>
<protein>
    <submittedName>
        <fullName evidence="2">Uncharacterized protein</fullName>
    </submittedName>
</protein>
<feature type="region of interest" description="Disordered" evidence="1">
    <location>
        <begin position="127"/>
        <end position="184"/>
    </location>
</feature>
<keyword evidence="3" id="KW-1185">Reference proteome</keyword>
<dbReference type="AlphaFoldDB" id="A0AAW1L9Y4"/>
<dbReference type="Proteomes" id="UP001458880">
    <property type="component" value="Unassembled WGS sequence"/>
</dbReference>
<gene>
    <name evidence="2" type="ORF">QE152_g13346</name>
</gene>
<evidence type="ECO:0000256" key="1">
    <source>
        <dbReference type="SAM" id="MobiDB-lite"/>
    </source>
</evidence>
<feature type="compositionally biased region" description="Acidic residues" evidence="1">
    <location>
        <begin position="164"/>
        <end position="178"/>
    </location>
</feature>